<organism evidence="1">
    <name type="scientific">Pelagomonas calceolata</name>
    <dbReference type="NCBI Taxonomy" id="35677"/>
    <lineage>
        <taxon>Eukaryota</taxon>
        <taxon>Sar</taxon>
        <taxon>Stramenopiles</taxon>
        <taxon>Ochrophyta</taxon>
        <taxon>Pelagophyceae</taxon>
        <taxon>Pelagomonadales</taxon>
        <taxon>Pelagomonadaceae</taxon>
        <taxon>Pelagomonas</taxon>
    </lineage>
</organism>
<dbReference type="Gene3D" id="1.10.238.10">
    <property type="entry name" value="EF-hand"/>
    <property type="match status" value="1"/>
</dbReference>
<proteinExistence type="predicted"/>
<dbReference type="InterPro" id="IPR011992">
    <property type="entry name" value="EF-hand-dom_pair"/>
</dbReference>
<evidence type="ECO:0000313" key="1">
    <source>
        <dbReference type="EMBL" id="CAE0706227.1"/>
    </source>
</evidence>
<evidence type="ECO:0000313" key="2">
    <source>
        <dbReference type="EMBL" id="CAH0368023.1"/>
    </source>
</evidence>
<dbReference type="SUPFAM" id="SSF47473">
    <property type="entry name" value="EF-hand"/>
    <property type="match status" value="1"/>
</dbReference>
<sequence length="225" mass="24836">MGNLESGVQRTIQVIDNDPTTWSLEHVEALWRRHQAGAHGFGLHRKEIKEIVRAIFPDAKKDVVGDMIWPRFAEYDSGGEVNALEVLGGLAVVSQGSLEGKANFVLRLFDFNQVGSLSYDEVVVALLTVLAGCCLATRRGSLPQDEDVLQHADDAFRKAGRDSTMRVPLLELEHWFVARCADLCRDRKLEVCDSPHTLLLCFDLMQASVIPDDDPAVVLAEATPA</sequence>
<reference evidence="1" key="1">
    <citation type="submission" date="2021-01" db="EMBL/GenBank/DDBJ databases">
        <authorList>
            <person name="Corre E."/>
            <person name="Pelletier E."/>
            <person name="Niang G."/>
            <person name="Scheremetjew M."/>
            <person name="Finn R."/>
            <person name="Kale V."/>
            <person name="Holt S."/>
            <person name="Cochrane G."/>
            <person name="Meng A."/>
            <person name="Brown T."/>
            <person name="Cohen L."/>
        </authorList>
    </citation>
    <scope>NUCLEOTIDE SEQUENCE</scope>
    <source>
        <strain evidence="1">CCMP1756</strain>
    </source>
</reference>
<gene>
    <name evidence="1" type="ORF">PCAL00307_LOCUS21677</name>
    <name evidence="2" type="ORF">PECAL_2P10710</name>
</gene>
<reference evidence="2" key="2">
    <citation type="submission" date="2021-11" db="EMBL/GenBank/DDBJ databases">
        <authorList>
            <consortium name="Genoscope - CEA"/>
            <person name="William W."/>
        </authorList>
    </citation>
    <scope>NUCLEOTIDE SEQUENCE</scope>
</reference>
<name>A0A7S4A7R6_9STRA</name>
<keyword evidence="3" id="KW-1185">Reference proteome</keyword>
<dbReference type="AlphaFoldDB" id="A0A7S4A7R6"/>
<evidence type="ECO:0000313" key="3">
    <source>
        <dbReference type="Proteomes" id="UP000789595"/>
    </source>
</evidence>
<protein>
    <submittedName>
        <fullName evidence="1">Uncharacterized protein</fullName>
    </submittedName>
</protein>
<dbReference type="Proteomes" id="UP000789595">
    <property type="component" value="Unassembled WGS sequence"/>
</dbReference>
<dbReference type="EMBL" id="HBIW01025126">
    <property type="protein sequence ID" value="CAE0706227.1"/>
    <property type="molecule type" value="Transcribed_RNA"/>
</dbReference>
<accession>A0A7S4A7R6</accession>
<dbReference type="EMBL" id="CAKKNE010000002">
    <property type="protein sequence ID" value="CAH0368023.1"/>
    <property type="molecule type" value="Genomic_DNA"/>
</dbReference>
<dbReference type="OrthoDB" id="191686at2759"/>